<dbReference type="KEGG" id="ful:C4N20_01590"/>
<organism evidence="2 3">
    <name type="scientific">Fusobacterium ulcerans</name>
    <dbReference type="NCBI Taxonomy" id="861"/>
    <lineage>
        <taxon>Bacteria</taxon>
        <taxon>Fusobacteriati</taxon>
        <taxon>Fusobacteriota</taxon>
        <taxon>Fusobacteriia</taxon>
        <taxon>Fusobacteriales</taxon>
        <taxon>Fusobacteriaceae</taxon>
        <taxon>Fusobacterium</taxon>
    </lineage>
</organism>
<name>A0AAX1TTB9_9FUSO</name>
<dbReference type="AlphaFoldDB" id="A0AAX1TTB9"/>
<dbReference type="EMBL" id="LS483487">
    <property type="protein sequence ID" value="SQJ08086.1"/>
    <property type="molecule type" value="Genomic_DNA"/>
</dbReference>
<dbReference type="Proteomes" id="UP000249008">
    <property type="component" value="Chromosome 1"/>
</dbReference>
<evidence type="ECO:0000313" key="3">
    <source>
        <dbReference type="Proteomes" id="UP000249008"/>
    </source>
</evidence>
<evidence type="ECO:0000256" key="1">
    <source>
        <dbReference type="SAM" id="Phobius"/>
    </source>
</evidence>
<reference evidence="2 3" key="1">
    <citation type="submission" date="2018-06" db="EMBL/GenBank/DDBJ databases">
        <authorList>
            <consortium name="Pathogen Informatics"/>
            <person name="Doyle S."/>
        </authorList>
    </citation>
    <scope>NUCLEOTIDE SEQUENCE [LARGE SCALE GENOMIC DNA]</scope>
    <source>
        <strain evidence="2 3">NCTC12112</strain>
    </source>
</reference>
<keyword evidence="1" id="KW-1133">Transmembrane helix</keyword>
<evidence type="ECO:0000313" key="2">
    <source>
        <dbReference type="EMBL" id="SQJ08086.1"/>
    </source>
</evidence>
<dbReference type="GeneID" id="78453482"/>
<dbReference type="RefSeq" id="WP_005981563.1">
    <property type="nucleotide sequence ID" value="NZ_BAABXY010000001.1"/>
</dbReference>
<keyword evidence="1" id="KW-0812">Transmembrane</keyword>
<accession>A0AAX1TTB9</accession>
<proteinExistence type="predicted"/>
<feature type="transmembrane region" description="Helical" evidence="1">
    <location>
        <begin position="7"/>
        <end position="25"/>
    </location>
</feature>
<keyword evidence="1" id="KW-0472">Membrane</keyword>
<protein>
    <submittedName>
        <fullName evidence="2">Uncharacterized protein</fullName>
    </submittedName>
</protein>
<gene>
    <name evidence="2" type="ORF">NCTC12112_02196</name>
</gene>
<sequence length="116" mass="13766">MKIKTGIVYYFMAFVFLFFTSTLNIKTTSPPLIVRSTQENLILLHEKQPIQNYVSANLTDNNNTDVAVWKDFLPEILIESNIQEEKIITHEKIENKQYKKPLYTILSRYRERVLRI</sequence>